<accession>A0ACC0NF40</accession>
<dbReference type="EMBL" id="CM046393">
    <property type="protein sequence ID" value="KAI8551108.1"/>
    <property type="molecule type" value="Genomic_DNA"/>
</dbReference>
<sequence>MIEGDPKGKSKVEVPIEDPKVEILKAKKVHKPLERTVEEAIVEPPRRTLPKKQVPTEKTYKEAVTKMPPKQATVPKKQPLLEKTLKEARIEYLPRQVTLLQKTALEPRKSDSGGKSNLNPQAKEFRLGQGPNMQCNVVVILPADLKAKDNTPAALEGDFVDMGQTTEILNESFSVGLNGPSVIVLKDETEGRNEDRATSVIFAAKSCNEQTYQALVHCWLS</sequence>
<reference evidence="1" key="1">
    <citation type="submission" date="2022-02" db="EMBL/GenBank/DDBJ databases">
        <title>Plant Genome Project.</title>
        <authorList>
            <person name="Zhang R.-G."/>
        </authorList>
    </citation>
    <scope>NUCLEOTIDE SEQUENCE</scope>
    <source>
        <strain evidence="1">AT1</strain>
    </source>
</reference>
<organism evidence="1 2">
    <name type="scientific">Rhododendron molle</name>
    <name type="common">Chinese azalea</name>
    <name type="synonym">Azalea mollis</name>
    <dbReference type="NCBI Taxonomy" id="49168"/>
    <lineage>
        <taxon>Eukaryota</taxon>
        <taxon>Viridiplantae</taxon>
        <taxon>Streptophyta</taxon>
        <taxon>Embryophyta</taxon>
        <taxon>Tracheophyta</taxon>
        <taxon>Spermatophyta</taxon>
        <taxon>Magnoliopsida</taxon>
        <taxon>eudicotyledons</taxon>
        <taxon>Gunneridae</taxon>
        <taxon>Pentapetalae</taxon>
        <taxon>asterids</taxon>
        <taxon>Ericales</taxon>
        <taxon>Ericaceae</taxon>
        <taxon>Ericoideae</taxon>
        <taxon>Rhodoreae</taxon>
        <taxon>Rhododendron</taxon>
    </lineage>
</organism>
<gene>
    <name evidence="1" type="ORF">RHMOL_Rhmol06G0159500</name>
</gene>
<protein>
    <submittedName>
        <fullName evidence="1">Uncharacterized protein</fullName>
    </submittedName>
</protein>
<evidence type="ECO:0000313" key="2">
    <source>
        <dbReference type="Proteomes" id="UP001062846"/>
    </source>
</evidence>
<comment type="caution">
    <text evidence="1">The sequence shown here is derived from an EMBL/GenBank/DDBJ whole genome shotgun (WGS) entry which is preliminary data.</text>
</comment>
<dbReference type="Proteomes" id="UP001062846">
    <property type="component" value="Chromosome 6"/>
</dbReference>
<name>A0ACC0NF40_RHOML</name>
<keyword evidence="2" id="KW-1185">Reference proteome</keyword>
<proteinExistence type="predicted"/>
<evidence type="ECO:0000313" key="1">
    <source>
        <dbReference type="EMBL" id="KAI8551108.1"/>
    </source>
</evidence>